<organism evidence="1 2">
    <name type="scientific">Pandoraea apista</name>
    <dbReference type="NCBI Taxonomy" id="93218"/>
    <lineage>
        <taxon>Bacteria</taxon>
        <taxon>Pseudomonadati</taxon>
        <taxon>Pseudomonadota</taxon>
        <taxon>Betaproteobacteria</taxon>
        <taxon>Burkholderiales</taxon>
        <taxon>Burkholderiaceae</taxon>
        <taxon>Pandoraea</taxon>
    </lineage>
</organism>
<dbReference type="EMBL" id="CABPSX010000002">
    <property type="protein sequence ID" value="VVG70175.1"/>
    <property type="molecule type" value="Genomic_DNA"/>
</dbReference>
<dbReference type="Proteomes" id="UP000364291">
    <property type="component" value="Unassembled WGS sequence"/>
</dbReference>
<evidence type="ECO:0000313" key="2">
    <source>
        <dbReference type="Proteomes" id="UP000364291"/>
    </source>
</evidence>
<name>A0A5E5P1K2_9BURK</name>
<accession>A0A5E5P1K2</accession>
<sequence>MEPAGGLSSLDAAWLNEAATLFRRRYDKNQQPRGLHLYMTDLAQSQQDVEVPKRSKGPANIRDLFMYVPDGKKDGTQIIPPSEVAAKDELFNIKNVMRDDLLAANRVPPQLTIYFI</sequence>
<evidence type="ECO:0000313" key="1">
    <source>
        <dbReference type="EMBL" id="VVG70175.1"/>
    </source>
</evidence>
<proteinExistence type="predicted"/>
<gene>
    <name evidence="1" type="ORF">PAP18089_01134</name>
</gene>
<protein>
    <submittedName>
        <fullName evidence="1">Phage portal protein</fullName>
    </submittedName>
</protein>
<reference evidence="1 2" key="1">
    <citation type="submission" date="2019-08" db="EMBL/GenBank/DDBJ databases">
        <authorList>
            <person name="Peeters C."/>
        </authorList>
    </citation>
    <scope>NUCLEOTIDE SEQUENCE [LARGE SCALE GENOMIC DNA]</scope>
    <source>
        <strain evidence="1 2">LMG 18089</strain>
    </source>
</reference>
<dbReference type="AlphaFoldDB" id="A0A5E5P1K2"/>